<dbReference type="AlphaFoldDB" id="A0A162TCR0"/>
<dbReference type="PANTHER" id="PTHR46161">
    <property type="entry name" value="NUCLEOSIDE DIPHOSPHATE KINASE"/>
    <property type="match status" value="1"/>
</dbReference>
<protein>
    <recommendedName>
        <fullName evidence="2">Nucleoside diphosphate kinase</fullName>
    </recommendedName>
</protein>
<evidence type="ECO:0000313" key="10">
    <source>
        <dbReference type="EMBL" id="OAD66083.1"/>
    </source>
</evidence>
<evidence type="ECO:0000256" key="4">
    <source>
        <dbReference type="ARBA" id="ARBA00022741"/>
    </source>
</evidence>
<dbReference type="Gene3D" id="3.30.70.141">
    <property type="entry name" value="Nucleoside diphosphate kinase-like domain"/>
    <property type="match status" value="1"/>
</dbReference>
<evidence type="ECO:0000259" key="9">
    <source>
        <dbReference type="SMART" id="SM00562"/>
    </source>
</evidence>
<evidence type="ECO:0000256" key="8">
    <source>
        <dbReference type="RuleBase" id="RU004011"/>
    </source>
</evidence>
<comment type="similarity">
    <text evidence="1 7 8">Belongs to the NDK family.</text>
</comment>
<dbReference type="InterPro" id="IPR001564">
    <property type="entry name" value="Nucleoside_diP_kinase"/>
</dbReference>
<dbReference type="GO" id="GO:0006183">
    <property type="term" value="P:GTP biosynthetic process"/>
    <property type="evidence" value="ECO:0007669"/>
    <property type="project" value="InterPro"/>
</dbReference>
<dbReference type="InterPro" id="IPR036850">
    <property type="entry name" value="NDK-like_dom_sf"/>
</dbReference>
<dbReference type="InterPro" id="IPR034907">
    <property type="entry name" value="NDK-like_dom"/>
</dbReference>
<sequence>AVQQTLALIKPDVTVTACKQEAMISMIIDAGFKIVKEREIHLSVDQARLFYREHESKPFYNDLVNLMSSGPVYAMVLEKENAVQAWRELMGPTDSKKASEIDPNWQVLRF</sequence>
<dbReference type="SUPFAM" id="SSF54919">
    <property type="entry name" value="Nucleoside diphosphate kinase, NDK"/>
    <property type="match status" value="1"/>
</dbReference>
<dbReference type="OrthoDB" id="2162449at2759"/>
<dbReference type="PANTHER" id="PTHR46161:SF3">
    <property type="entry name" value="NUCLEOSIDE DIPHOSPHATE KINASE DDB_G0292928-RELATED"/>
    <property type="match status" value="1"/>
</dbReference>
<keyword evidence="5" id="KW-0418">Kinase</keyword>
<comment type="caution">
    <text evidence="7">Lacks conserved residue(s) required for the propagation of feature annotation.</text>
</comment>
<dbReference type="VEuPathDB" id="FungiDB:PHYBLDRAFT_119584"/>
<keyword evidence="6" id="KW-0067">ATP-binding</keyword>
<dbReference type="PRINTS" id="PR01243">
    <property type="entry name" value="NUCDPKINASE"/>
</dbReference>
<accession>A0A162TCR0</accession>
<reference evidence="11" key="1">
    <citation type="submission" date="2015-06" db="EMBL/GenBank/DDBJ databases">
        <title>Expansion of signal transduction pathways in fungi by whole-genome duplication.</title>
        <authorList>
            <consortium name="DOE Joint Genome Institute"/>
            <person name="Corrochano L.M."/>
            <person name="Kuo A."/>
            <person name="Marcet-Houben M."/>
            <person name="Polaino S."/>
            <person name="Salamov A."/>
            <person name="Villalobos J.M."/>
            <person name="Alvarez M.I."/>
            <person name="Avalos J."/>
            <person name="Benito E.P."/>
            <person name="Benoit I."/>
            <person name="Burger G."/>
            <person name="Camino L.P."/>
            <person name="Canovas D."/>
            <person name="Cerda-Olmedo E."/>
            <person name="Cheng J.-F."/>
            <person name="Dominguez A."/>
            <person name="Elias M."/>
            <person name="Eslava A.P."/>
            <person name="Glaser F."/>
            <person name="Grimwood J."/>
            <person name="Gutierrez G."/>
            <person name="Heitman J."/>
            <person name="Henrissat B."/>
            <person name="Iturriaga E.A."/>
            <person name="Lang B.F."/>
            <person name="Lavin J.L."/>
            <person name="Lee S."/>
            <person name="Li W."/>
            <person name="Lindquist E."/>
            <person name="Lopez-Garcia S."/>
            <person name="Luque E.M."/>
            <person name="Marcos A.T."/>
            <person name="Martin J."/>
            <person name="McCluskey K."/>
            <person name="Medina H.R."/>
            <person name="Miralles-Duran A."/>
            <person name="Miyazaki A."/>
            <person name="Munoz-Torres E."/>
            <person name="Oguiza J.A."/>
            <person name="Ohm R."/>
            <person name="Olmedo M."/>
            <person name="Orejas M."/>
            <person name="Ortiz-Castellanos L."/>
            <person name="Pisabarro A.G."/>
            <person name="Rodriguez-Romero J."/>
            <person name="Ruiz-Herrera J."/>
            <person name="Ruiz-Vazquez R."/>
            <person name="Sanz C."/>
            <person name="Schackwitz W."/>
            <person name="Schmutz J."/>
            <person name="Shahriari M."/>
            <person name="Shelest E."/>
            <person name="Silva-Franco F."/>
            <person name="Soanes D."/>
            <person name="Syed K."/>
            <person name="Tagua V.G."/>
            <person name="Talbot N.J."/>
            <person name="Thon M."/>
            <person name="De vries R.P."/>
            <person name="Wiebenga A."/>
            <person name="Yadav J.S."/>
            <person name="Braun E.L."/>
            <person name="Baker S."/>
            <person name="Garre V."/>
            <person name="Horwitz B."/>
            <person name="Torres-Martinez S."/>
            <person name="Idnurm A."/>
            <person name="Herrera-Estrella A."/>
            <person name="Gabaldon T."/>
            <person name="Grigoriev I.V."/>
        </authorList>
    </citation>
    <scope>NUCLEOTIDE SEQUENCE [LARGE SCALE GENOMIC DNA]</scope>
    <source>
        <strain evidence="11">NRRL 1555(-)</strain>
    </source>
</reference>
<keyword evidence="11" id="KW-1185">Reference proteome</keyword>
<dbReference type="GO" id="GO:0006241">
    <property type="term" value="P:CTP biosynthetic process"/>
    <property type="evidence" value="ECO:0007669"/>
    <property type="project" value="InterPro"/>
</dbReference>
<keyword evidence="4" id="KW-0547">Nucleotide-binding</keyword>
<dbReference type="RefSeq" id="XP_018284123.1">
    <property type="nucleotide sequence ID" value="XM_018428692.1"/>
</dbReference>
<evidence type="ECO:0000256" key="2">
    <source>
        <dbReference type="ARBA" id="ARBA00017632"/>
    </source>
</evidence>
<dbReference type="GO" id="GO:0004550">
    <property type="term" value="F:nucleoside diphosphate kinase activity"/>
    <property type="evidence" value="ECO:0007669"/>
    <property type="project" value="InterPro"/>
</dbReference>
<feature type="domain" description="Nucleoside diphosphate kinase-like" evidence="9">
    <location>
        <begin position="2"/>
        <end position="103"/>
    </location>
</feature>
<organism evidence="10 11">
    <name type="scientific">Phycomyces blakesleeanus (strain ATCC 8743b / DSM 1359 / FGSC 10004 / NBRC 33097 / NRRL 1555)</name>
    <dbReference type="NCBI Taxonomy" id="763407"/>
    <lineage>
        <taxon>Eukaryota</taxon>
        <taxon>Fungi</taxon>
        <taxon>Fungi incertae sedis</taxon>
        <taxon>Mucoromycota</taxon>
        <taxon>Mucoromycotina</taxon>
        <taxon>Mucoromycetes</taxon>
        <taxon>Mucorales</taxon>
        <taxon>Phycomycetaceae</taxon>
        <taxon>Phycomyces</taxon>
    </lineage>
</organism>
<name>A0A162TCR0_PHYB8</name>
<keyword evidence="3" id="KW-0808">Transferase</keyword>
<proteinExistence type="inferred from homology"/>
<evidence type="ECO:0000256" key="1">
    <source>
        <dbReference type="ARBA" id="ARBA00008142"/>
    </source>
</evidence>
<dbReference type="PROSITE" id="PS51374">
    <property type="entry name" value="NDPK_LIKE"/>
    <property type="match status" value="1"/>
</dbReference>
<feature type="non-terminal residue" evidence="10">
    <location>
        <position position="1"/>
    </location>
</feature>
<dbReference type="InParanoid" id="A0A162TCR0"/>
<dbReference type="EMBL" id="KV441006">
    <property type="protein sequence ID" value="OAD66083.1"/>
    <property type="molecule type" value="Genomic_DNA"/>
</dbReference>
<evidence type="ECO:0000256" key="6">
    <source>
        <dbReference type="ARBA" id="ARBA00022840"/>
    </source>
</evidence>
<evidence type="ECO:0000313" key="11">
    <source>
        <dbReference type="Proteomes" id="UP000077315"/>
    </source>
</evidence>
<dbReference type="STRING" id="763407.A0A162TCR0"/>
<dbReference type="GO" id="GO:0006228">
    <property type="term" value="P:UTP biosynthetic process"/>
    <property type="evidence" value="ECO:0007669"/>
    <property type="project" value="InterPro"/>
</dbReference>
<evidence type="ECO:0000256" key="5">
    <source>
        <dbReference type="ARBA" id="ARBA00022777"/>
    </source>
</evidence>
<dbReference type="SMART" id="SM00562">
    <property type="entry name" value="NDK"/>
    <property type="match status" value="1"/>
</dbReference>
<dbReference type="GO" id="GO:0005524">
    <property type="term" value="F:ATP binding"/>
    <property type="evidence" value="ECO:0007669"/>
    <property type="project" value="UniProtKB-KW"/>
</dbReference>
<evidence type="ECO:0000256" key="3">
    <source>
        <dbReference type="ARBA" id="ARBA00022679"/>
    </source>
</evidence>
<dbReference type="Proteomes" id="UP000077315">
    <property type="component" value="Unassembled WGS sequence"/>
</dbReference>
<evidence type="ECO:0000256" key="7">
    <source>
        <dbReference type="PROSITE-ProRule" id="PRU00706"/>
    </source>
</evidence>
<dbReference type="GeneID" id="28989598"/>
<gene>
    <name evidence="10" type="ORF">PHYBLDRAFT_119584</name>
</gene>
<dbReference type="Pfam" id="PF00334">
    <property type="entry name" value="NDK"/>
    <property type="match status" value="1"/>
</dbReference>